<dbReference type="Proteomes" id="UP000799118">
    <property type="component" value="Unassembled WGS sequence"/>
</dbReference>
<dbReference type="EMBL" id="ML769621">
    <property type="protein sequence ID" value="KAE9391509.1"/>
    <property type="molecule type" value="Genomic_DNA"/>
</dbReference>
<name>A0A6A4GZW5_9AGAR</name>
<sequence>MSRDTTTPTDKTYTIGESFYPIAPCEFERYERSDVVPDIQFPFDIQPGTVSFTHEPPKKGWVRYMHPEGAQYFCLQHALFMVYTDANLYTETILSKTDEFLQQVIEFISCHGDELQTVFDAETVDLVMDVTHSDQDLVCGYYFAHRPNQTIFWAHDFPASRRLWADVKGVRSELHILHTMQAQYWEHCALFPCSRRRHRKQLTKCEIFSFMEFLIL</sequence>
<protein>
    <submittedName>
        <fullName evidence="1">Uncharacterized protein</fullName>
    </submittedName>
</protein>
<accession>A0A6A4GZW5</accession>
<evidence type="ECO:0000313" key="2">
    <source>
        <dbReference type="Proteomes" id="UP000799118"/>
    </source>
</evidence>
<reference evidence="1" key="1">
    <citation type="journal article" date="2019" name="Environ. Microbiol.">
        <title>Fungal ecological strategies reflected in gene transcription - a case study of two litter decomposers.</title>
        <authorList>
            <person name="Barbi F."/>
            <person name="Kohler A."/>
            <person name="Barry K."/>
            <person name="Baskaran P."/>
            <person name="Daum C."/>
            <person name="Fauchery L."/>
            <person name="Ihrmark K."/>
            <person name="Kuo A."/>
            <person name="LaButti K."/>
            <person name="Lipzen A."/>
            <person name="Morin E."/>
            <person name="Grigoriev I.V."/>
            <person name="Henrissat B."/>
            <person name="Lindahl B."/>
            <person name="Martin F."/>
        </authorList>
    </citation>
    <scope>NUCLEOTIDE SEQUENCE</scope>
    <source>
        <strain evidence="1">JB14</strain>
    </source>
</reference>
<gene>
    <name evidence="1" type="ORF">BT96DRAFT_304177</name>
</gene>
<evidence type="ECO:0000313" key="1">
    <source>
        <dbReference type="EMBL" id="KAE9391509.1"/>
    </source>
</evidence>
<proteinExistence type="predicted"/>
<dbReference type="AlphaFoldDB" id="A0A6A4GZW5"/>
<organism evidence="1 2">
    <name type="scientific">Gymnopus androsaceus JB14</name>
    <dbReference type="NCBI Taxonomy" id="1447944"/>
    <lineage>
        <taxon>Eukaryota</taxon>
        <taxon>Fungi</taxon>
        <taxon>Dikarya</taxon>
        <taxon>Basidiomycota</taxon>
        <taxon>Agaricomycotina</taxon>
        <taxon>Agaricomycetes</taxon>
        <taxon>Agaricomycetidae</taxon>
        <taxon>Agaricales</taxon>
        <taxon>Marasmiineae</taxon>
        <taxon>Omphalotaceae</taxon>
        <taxon>Gymnopus</taxon>
    </lineage>
</organism>
<dbReference type="OrthoDB" id="2657661at2759"/>
<keyword evidence="2" id="KW-1185">Reference proteome</keyword>